<organism evidence="1 2">
    <name type="scientific">Xylanibacter ruminicola</name>
    <name type="common">Prevotella ruminicola</name>
    <dbReference type="NCBI Taxonomy" id="839"/>
    <lineage>
        <taxon>Bacteria</taxon>
        <taxon>Pseudomonadati</taxon>
        <taxon>Bacteroidota</taxon>
        <taxon>Bacteroidia</taxon>
        <taxon>Bacteroidales</taxon>
        <taxon>Prevotellaceae</taxon>
        <taxon>Xylanibacter</taxon>
    </lineage>
</organism>
<dbReference type="Proteomes" id="UP000236735">
    <property type="component" value="Unassembled WGS sequence"/>
</dbReference>
<protein>
    <submittedName>
        <fullName evidence="1">Phage virion morphogenesis family protein</fullName>
    </submittedName>
</protein>
<dbReference type="InterPro" id="IPR006522">
    <property type="entry name" value="Phage_virion_morphogenesis"/>
</dbReference>
<dbReference type="EMBL" id="FNUV01000001">
    <property type="protein sequence ID" value="SEF48356.1"/>
    <property type="molecule type" value="Genomic_DNA"/>
</dbReference>
<name>A0A1H5SCL8_XYLRU</name>
<evidence type="ECO:0000313" key="1">
    <source>
        <dbReference type="EMBL" id="SEF48356.1"/>
    </source>
</evidence>
<reference evidence="1 2" key="1">
    <citation type="submission" date="2016-10" db="EMBL/GenBank/DDBJ databases">
        <authorList>
            <person name="de Groot N.N."/>
        </authorList>
    </citation>
    <scope>NUCLEOTIDE SEQUENCE [LARGE SCALE GENOMIC DNA]</scope>
    <source>
        <strain evidence="1 2">AR32</strain>
    </source>
</reference>
<gene>
    <name evidence="1" type="ORF">SAMN05216354_0622</name>
</gene>
<dbReference type="Pfam" id="PF05069">
    <property type="entry name" value="Phage_tail_S"/>
    <property type="match status" value="1"/>
</dbReference>
<accession>A0A1H5SCL8</accession>
<dbReference type="RefSeq" id="WP_103915129.1">
    <property type="nucleotide sequence ID" value="NZ_FNUV01000001.1"/>
</dbReference>
<proteinExistence type="predicted"/>
<dbReference type="AlphaFoldDB" id="A0A1H5SCL8"/>
<evidence type="ECO:0000313" key="2">
    <source>
        <dbReference type="Proteomes" id="UP000236735"/>
    </source>
</evidence>
<sequence length="187" mass="21549">MAMADLSTIIKHVLDDIRVEYKDEFDQNFTRQAFFSRAWQRRRSPLRPGGAILIDTGALRRSLDVKTAANAIEFCYSKEYAAIHNEGGIIKVTARMKAFFWHKYYNAAGALAFSRRKDGSLRQDKGTRQISSEAEFWKFLALKKVGSEIKIPRRQFVGYSPIVEQTVRQIIENSLGEYFNNVDILMK</sequence>